<dbReference type="Gene3D" id="3.40.50.12580">
    <property type="match status" value="1"/>
</dbReference>
<dbReference type="InterPro" id="IPR007554">
    <property type="entry name" value="Glycerophosphate_synth"/>
</dbReference>
<dbReference type="SUPFAM" id="SSF53756">
    <property type="entry name" value="UDP-Glycosyltransferase/glycogen phosphorylase"/>
    <property type="match status" value="1"/>
</dbReference>
<dbReference type="InterPro" id="IPR043148">
    <property type="entry name" value="TagF_C"/>
</dbReference>
<gene>
    <name evidence="7" type="ORF">HII27_05770</name>
</gene>
<evidence type="ECO:0000256" key="6">
    <source>
        <dbReference type="ARBA" id="ARBA00023136"/>
    </source>
</evidence>
<evidence type="ECO:0000256" key="3">
    <source>
        <dbReference type="ARBA" id="ARBA00022475"/>
    </source>
</evidence>
<comment type="caution">
    <text evidence="7">The sequence shown here is derived from an EMBL/GenBank/DDBJ whole genome shotgun (WGS) entry which is preliminary data.</text>
</comment>
<keyword evidence="8" id="KW-1185">Reference proteome</keyword>
<evidence type="ECO:0000256" key="2">
    <source>
        <dbReference type="ARBA" id="ARBA00010488"/>
    </source>
</evidence>
<keyword evidence="5" id="KW-0777">Teichoic acid biosynthesis</keyword>
<evidence type="ECO:0000313" key="8">
    <source>
        <dbReference type="Proteomes" id="UP000607331"/>
    </source>
</evidence>
<evidence type="ECO:0008006" key="9">
    <source>
        <dbReference type="Google" id="ProtNLM"/>
    </source>
</evidence>
<name>A0ABR6RQ28_9ENTR</name>
<evidence type="ECO:0000313" key="7">
    <source>
        <dbReference type="EMBL" id="MBC1185222.1"/>
    </source>
</evidence>
<dbReference type="PANTHER" id="PTHR37316">
    <property type="entry name" value="TEICHOIC ACID GLYCEROL-PHOSPHATE PRIMASE"/>
    <property type="match status" value="1"/>
</dbReference>
<reference evidence="7 8" key="1">
    <citation type="submission" date="2020-04" db="EMBL/GenBank/DDBJ databases">
        <title>The draft genome of Kluyvera sichuanensis strain SCKS090646.</title>
        <authorList>
            <person name="Wei L."/>
            <person name="Liu L."/>
            <person name="Feng Y."/>
            <person name="Zong Z."/>
        </authorList>
    </citation>
    <scope>NUCLEOTIDE SEQUENCE [LARGE SCALE GENOMIC DNA]</scope>
    <source>
        <strain evidence="7 8">090646</strain>
    </source>
</reference>
<organism evidence="7 8">
    <name type="scientific">Kluyvera sichuanensis</name>
    <dbReference type="NCBI Taxonomy" id="2725494"/>
    <lineage>
        <taxon>Bacteria</taxon>
        <taxon>Pseudomonadati</taxon>
        <taxon>Pseudomonadota</taxon>
        <taxon>Gammaproteobacteria</taxon>
        <taxon>Enterobacterales</taxon>
        <taxon>Enterobacteriaceae</taxon>
        <taxon>Kluyvera</taxon>
    </lineage>
</organism>
<evidence type="ECO:0000256" key="4">
    <source>
        <dbReference type="ARBA" id="ARBA00022679"/>
    </source>
</evidence>
<keyword evidence="3" id="KW-1003">Cell membrane</keyword>
<dbReference type="InterPro" id="IPR043149">
    <property type="entry name" value="TagF_N"/>
</dbReference>
<dbReference type="Proteomes" id="UP000607331">
    <property type="component" value="Unassembled WGS sequence"/>
</dbReference>
<accession>A0ABR6RQ28</accession>
<sequence>MLSRKKMKENLKSILNFILSTISYFIPKNKNRVFFKSKPDYAGNGKALSDYIYNKQMSYEIIWSLGNCYFDKKDKYYFKCVRKGTIKELYYYFTSKIVVTTHNEMIGASSKNQVYISLWHGMPFKKIGYLGEFDYIGMKDYSATRIATSEIMRSIISASFREKANEIYVTGQPRNDFLFKPLKIEELGLNISRQKKILLYAPTFRINDENIKYSDGDCISDDNFLRVKDFSIKELDLFLLKNDYHLILKLHPYEENYFKNIESLTSNITIIKTNTLLNHNIDVNQLLAIADILITDYSSMFFDYLILNRPIVFLVPDVANYRKSRGGFTLEPFDFWTPGHKVENQTSLLEVLLILQKANDPYKDKRMQVNSLINYYNDDQNSKRVVELMNSKLL</sequence>
<comment type="subcellular location">
    <subcellularLocation>
        <location evidence="1">Cell membrane</location>
        <topology evidence="1">Peripheral membrane protein</topology>
    </subcellularLocation>
</comment>
<proteinExistence type="inferred from homology"/>
<dbReference type="Pfam" id="PF04464">
    <property type="entry name" value="Glyphos_transf"/>
    <property type="match status" value="1"/>
</dbReference>
<dbReference type="InterPro" id="IPR051612">
    <property type="entry name" value="Teichoic_Acid_Biosynth"/>
</dbReference>
<keyword evidence="6" id="KW-0472">Membrane</keyword>
<dbReference type="EMBL" id="JABBJF010000003">
    <property type="protein sequence ID" value="MBC1185222.1"/>
    <property type="molecule type" value="Genomic_DNA"/>
</dbReference>
<evidence type="ECO:0000256" key="5">
    <source>
        <dbReference type="ARBA" id="ARBA00022944"/>
    </source>
</evidence>
<protein>
    <recommendedName>
        <fullName evidence="9">Teichoic acid poly(glycerol phosphate) polymerase</fullName>
    </recommendedName>
</protein>
<dbReference type="Gene3D" id="3.40.50.11820">
    <property type="match status" value="1"/>
</dbReference>
<evidence type="ECO:0000256" key="1">
    <source>
        <dbReference type="ARBA" id="ARBA00004202"/>
    </source>
</evidence>
<comment type="similarity">
    <text evidence="2">Belongs to the CDP-glycerol glycerophosphotransferase family.</text>
</comment>
<keyword evidence="4" id="KW-0808">Transferase</keyword>
<dbReference type="PANTHER" id="PTHR37316:SF3">
    <property type="entry name" value="TEICHOIC ACID GLYCEROL-PHOSPHATE TRANSFERASE"/>
    <property type="match status" value="1"/>
</dbReference>